<keyword evidence="5" id="KW-0997">Cell inner membrane</keyword>
<dbReference type="InterPro" id="IPR035965">
    <property type="entry name" value="PAS-like_dom_sf"/>
</dbReference>
<dbReference type="PROSITE" id="PS50112">
    <property type="entry name" value="PAS"/>
    <property type="match status" value="1"/>
</dbReference>
<evidence type="ECO:0000256" key="1">
    <source>
        <dbReference type="ARBA" id="ARBA00004429"/>
    </source>
</evidence>
<keyword evidence="16" id="KW-1185">Reference proteome</keyword>
<evidence type="ECO:0000259" key="13">
    <source>
        <dbReference type="PROSITE" id="PS50111"/>
    </source>
</evidence>
<dbReference type="InterPro" id="IPR004089">
    <property type="entry name" value="MCPsignal_dom"/>
</dbReference>
<dbReference type="InterPro" id="IPR013655">
    <property type="entry name" value="PAS_fold_3"/>
</dbReference>
<evidence type="ECO:0000256" key="6">
    <source>
        <dbReference type="ARBA" id="ARBA00022692"/>
    </source>
</evidence>
<dbReference type="FunFam" id="3.30.450.20:FF:000046">
    <property type="entry name" value="Aerotaxis sensor receptor"/>
    <property type="match status" value="1"/>
</dbReference>
<accession>A0A4V3CG62</accession>
<dbReference type="SUPFAM" id="SSF58104">
    <property type="entry name" value="Methyl-accepting chemotaxis protein (MCP) signaling domain"/>
    <property type="match status" value="1"/>
</dbReference>
<dbReference type="SMART" id="SM00091">
    <property type="entry name" value="PAS"/>
    <property type="match status" value="1"/>
</dbReference>
<evidence type="ECO:0000256" key="7">
    <source>
        <dbReference type="ARBA" id="ARBA00022989"/>
    </source>
</evidence>
<dbReference type="OrthoDB" id="5675566at2"/>
<proteinExistence type="inferred from homology"/>
<dbReference type="GO" id="GO:0005886">
    <property type="term" value="C:plasma membrane"/>
    <property type="evidence" value="ECO:0007669"/>
    <property type="project" value="UniProtKB-SubCell"/>
</dbReference>
<feature type="domain" description="Methyl-accepting transducer" evidence="13">
    <location>
        <begin position="245"/>
        <end position="481"/>
    </location>
</feature>
<evidence type="ECO:0000256" key="2">
    <source>
        <dbReference type="ARBA" id="ARBA00022475"/>
    </source>
</evidence>
<dbReference type="Pfam" id="PF00015">
    <property type="entry name" value="MCPsignal"/>
    <property type="match status" value="1"/>
</dbReference>
<dbReference type="PRINTS" id="PR00260">
    <property type="entry name" value="CHEMTRNSDUCR"/>
</dbReference>
<evidence type="ECO:0000256" key="11">
    <source>
        <dbReference type="PROSITE-ProRule" id="PRU00284"/>
    </source>
</evidence>
<dbReference type="PANTHER" id="PTHR32089:SF112">
    <property type="entry name" value="LYSOZYME-LIKE PROTEIN-RELATED"/>
    <property type="match status" value="1"/>
</dbReference>
<organism evidence="15 16">
    <name type="scientific">Marinomonas balearica</name>
    <dbReference type="NCBI Taxonomy" id="491947"/>
    <lineage>
        <taxon>Bacteria</taxon>
        <taxon>Pseudomonadati</taxon>
        <taxon>Pseudomonadota</taxon>
        <taxon>Gammaproteobacteria</taxon>
        <taxon>Oceanospirillales</taxon>
        <taxon>Oceanospirillaceae</taxon>
        <taxon>Marinomonas</taxon>
    </lineage>
</organism>
<dbReference type="Proteomes" id="UP000294656">
    <property type="component" value="Unassembled WGS sequence"/>
</dbReference>
<comment type="similarity">
    <text evidence="10">Belongs to the methyl-accepting chemotaxis (MCP) protein family.</text>
</comment>
<feature type="transmembrane region" description="Helical" evidence="12">
    <location>
        <begin position="145"/>
        <end position="164"/>
    </location>
</feature>
<protein>
    <submittedName>
        <fullName evidence="15">Methyl-accepting chemotaxis sensory transducer with Pas/Pac sensor</fullName>
    </submittedName>
</protein>
<dbReference type="SMART" id="SM00283">
    <property type="entry name" value="MA"/>
    <property type="match status" value="1"/>
</dbReference>
<keyword evidence="6 12" id="KW-0812">Transmembrane</keyword>
<dbReference type="AlphaFoldDB" id="A0A4V3CG62"/>
<dbReference type="GO" id="GO:0052131">
    <property type="term" value="P:positive aerotaxis"/>
    <property type="evidence" value="ECO:0007669"/>
    <property type="project" value="UniProtKB-ARBA"/>
</dbReference>
<keyword evidence="2" id="KW-1003">Cell membrane</keyword>
<evidence type="ECO:0000256" key="5">
    <source>
        <dbReference type="ARBA" id="ARBA00022519"/>
    </source>
</evidence>
<dbReference type="CDD" id="cd00130">
    <property type="entry name" value="PAS"/>
    <property type="match status" value="1"/>
</dbReference>
<dbReference type="RefSeq" id="WP_133504770.1">
    <property type="nucleotide sequence ID" value="NZ_SNXC01000014.1"/>
</dbReference>
<dbReference type="InterPro" id="IPR004090">
    <property type="entry name" value="Chemotax_Me-accpt_rcpt"/>
</dbReference>
<feature type="domain" description="PAS" evidence="14">
    <location>
        <begin position="25"/>
        <end position="50"/>
    </location>
</feature>
<comment type="subcellular location">
    <subcellularLocation>
        <location evidence="1">Cell inner membrane</location>
        <topology evidence="1">Multi-pass membrane protein</topology>
    </subcellularLocation>
</comment>
<dbReference type="Pfam" id="PF08447">
    <property type="entry name" value="PAS_3"/>
    <property type="match status" value="1"/>
</dbReference>
<keyword evidence="3" id="KW-0488">Methylation</keyword>
<evidence type="ECO:0000313" key="16">
    <source>
        <dbReference type="Proteomes" id="UP000294656"/>
    </source>
</evidence>
<dbReference type="PANTHER" id="PTHR32089">
    <property type="entry name" value="METHYL-ACCEPTING CHEMOTAXIS PROTEIN MCPB"/>
    <property type="match status" value="1"/>
</dbReference>
<dbReference type="NCBIfam" id="TIGR00229">
    <property type="entry name" value="sensory_box"/>
    <property type="match status" value="1"/>
</dbReference>
<dbReference type="Gene3D" id="1.10.287.950">
    <property type="entry name" value="Methyl-accepting chemotaxis protein"/>
    <property type="match status" value="1"/>
</dbReference>
<keyword evidence="8 12" id="KW-0472">Membrane</keyword>
<dbReference type="EMBL" id="SNXC01000014">
    <property type="protein sequence ID" value="TDO96482.1"/>
    <property type="molecule type" value="Genomic_DNA"/>
</dbReference>
<keyword evidence="4" id="KW-0145">Chemotaxis</keyword>
<dbReference type="FunFam" id="1.10.287.950:FF:000001">
    <property type="entry name" value="Methyl-accepting chemotaxis sensory transducer"/>
    <property type="match status" value="1"/>
</dbReference>
<dbReference type="PROSITE" id="PS50111">
    <property type="entry name" value="CHEMOTAXIS_TRANSDUC_2"/>
    <property type="match status" value="1"/>
</dbReference>
<evidence type="ECO:0000256" key="9">
    <source>
        <dbReference type="ARBA" id="ARBA00023224"/>
    </source>
</evidence>
<dbReference type="SUPFAM" id="SSF55785">
    <property type="entry name" value="PYP-like sensor domain (PAS domain)"/>
    <property type="match status" value="1"/>
</dbReference>
<evidence type="ECO:0000256" key="4">
    <source>
        <dbReference type="ARBA" id="ARBA00022500"/>
    </source>
</evidence>
<keyword evidence="9 11" id="KW-0807">Transducer</keyword>
<dbReference type="Gene3D" id="3.30.450.20">
    <property type="entry name" value="PAS domain"/>
    <property type="match status" value="1"/>
</dbReference>
<keyword evidence="7 12" id="KW-1133">Transmembrane helix</keyword>
<evidence type="ECO:0000256" key="12">
    <source>
        <dbReference type="SAM" id="Phobius"/>
    </source>
</evidence>
<dbReference type="GO" id="GO:0004888">
    <property type="term" value="F:transmembrane signaling receptor activity"/>
    <property type="evidence" value="ECO:0007669"/>
    <property type="project" value="InterPro"/>
</dbReference>
<dbReference type="InterPro" id="IPR000014">
    <property type="entry name" value="PAS"/>
</dbReference>
<evidence type="ECO:0000256" key="10">
    <source>
        <dbReference type="ARBA" id="ARBA00029447"/>
    </source>
</evidence>
<name>A0A4V3CG62_9GAMM</name>
<sequence>MRINKPVTDNEQTFSKDVKLVSTTDQKGRITHCNDAFVKISGYTKEELIGSPHNIVRHPDMPPAAFDVMWQHLKRGEPWMGLVKNRCKNGDFYWVDAYVTPISEKGTVIGYESVRSVPDKKDVHRADKLYKSINAGKVHRSLPDWSIPVAISILGVICSVAGGVAYGSEFGVFALLVSSILISVLLALKLGKYKQVLNESLSGAFRHSLAVQSYTDHDPFLGSVEVGIKSKNSHLETVLTRIEDESGKVSDQSSIGLNQTLEATSNITEQQSETENVATAMHQMTTTIADVSSHVQNTAVSAKESTRIAGDGRSVIIQTKSSIEDLSGQVEQINNTVQDLSNQSEKIAQVAQMIDQIAEQTNLLALNAAIEAARAGEHGRGFAVVADEVRQLAMRTQGSTKEIHEIIESLRLGAQKSVAIAESGMASASEGVEKMESAVHALDTIVDTVNNISDMSNQMAAAVEEQASVAEDINQQVVTISNLANQSLVKSNESSDSIRVLQKVSLDMHELVIRFKQ</sequence>
<evidence type="ECO:0000259" key="14">
    <source>
        <dbReference type="PROSITE" id="PS50112"/>
    </source>
</evidence>
<feature type="transmembrane region" description="Helical" evidence="12">
    <location>
        <begin position="170"/>
        <end position="188"/>
    </location>
</feature>
<dbReference type="CDD" id="cd11386">
    <property type="entry name" value="MCP_signal"/>
    <property type="match status" value="1"/>
</dbReference>
<evidence type="ECO:0000256" key="8">
    <source>
        <dbReference type="ARBA" id="ARBA00023136"/>
    </source>
</evidence>
<reference evidence="15 16" key="1">
    <citation type="submission" date="2019-03" db="EMBL/GenBank/DDBJ databases">
        <title>Genomic Encyclopedia of Type Strains, Phase III (KMG-III): the genomes of soil and plant-associated and newly described type strains.</title>
        <authorList>
            <person name="Whitman W."/>
        </authorList>
    </citation>
    <scope>NUCLEOTIDE SEQUENCE [LARGE SCALE GENOMIC DNA]</scope>
    <source>
        <strain evidence="15 16">CECT 7378</strain>
    </source>
</reference>
<dbReference type="GO" id="GO:0007165">
    <property type="term" value="P:signal transduction"/>
    <property type="evidence" value="ECO:0007669"/>
    <property type="project" value="UniProtKB-KW"/>
</dbReference>
<comment type="caution">
    <text evidence="15">The sequence shown here is derived from an EMBL/GenBank/DDBJ whole genome shotgun (WGS) entry which is preliminary data.</text>
</comment>
<evidence type="ECO:0000256" key="3">
    <source>
        <dbReference type="ARBA" id="ARBA00022481"/>
    </source>
</evidence>
<gene>
    <name evidence="15" type="ORF">DFP79_3062</name>
</gene>
<evidence type="ECO:0000313" key="15">
    <source>
        <dbReference type="EMBL" id="TDO96482.1"/>
    </source>
</evidence>